<gene>
    <name evidence="1" type="ORF">J7E47_23310</name>
</gene>
<organism evidence="1 2">
    <name type="scientific">Pseudomonas fluorescens</name>
    <dbReference type="NCBI Taxonomy" id="294"/>
    <lineage>
        <taxon>Bacteria</taxon>
        <taxon>Pseudomonadati</taxon>
        <taxon>Pseudomonadota</taxon>
        <taxon>Gammaproteobacteria</taxon>
        <taxon>Pseudomonadales</taxon>
        <taxon>Pseudomonadaceae</taxon>
        <taxon>Pseudomonas</taxon>
    </lineage>
</organism>
<name>A0A944DMP7_PSEFL</name>
<protein>
    <recommendedName>
        <fullName evidence="3">Phage tail protein</fullName>
    </recommendedName>
</protein>
<dbReference type="Proteomes" id="UP000692896">
    <property type="component" value="Unassembled WGS sequence"/>
</dbReference>
<proteinExistence type="predicted"/>
<sequence>MAYLPEPPEWPEGVYQIETPDPVIGGPDGISNKSAKALASRTVWLRAKFDALVQGSVAAFKATRLATARTLSISGAASGSASFDGSANANIALTLANSGVAAGTYQKVTVSIKGLVTSGGALAASDIPSLDWGKIVSGKPTTLAGYGITDGAQGVNGTALAAKKLESARTFSVSGAASGSAAFDGTANTNIALTLANSGIAAGSYAKITVNAKGLAVGSAALVPADIPGLDWSKISGGKPTTVAGYGITDAYTKTQTQSVVDNAITVFSTANIQVPAFVNGFSDGNSSRYWKANGNVYVTLDIRRGVSNGSGALVVFTLPPGFRPKLRMCGVGDWVTQSPLAFGWLSWRVEVTGEVVLDYSIGSTAGASSYACQFSFCVQAA</sequence>
<accession>A0A944DMP7</accession>
<comment type="caution">
    <text evidence="1">The sequence shown here is derived from an EMBL/GenBank/DDBJ whole genome shotgun (WGS) entry which is preliminary data.</text>
</comment>
<evidence type="ECO:0000313" key="2">
    <source>
        <dbReference type="Proteomes" id="UP000692896"/>
    </source>
</evidence>
<dbReference type="EMBL" id="JAGGOB010000056">
    <property type="protein sequence ID" value="MBT2331649.1"/>
    <property type="molecule type" value="Genomic_DNA"/>
</dbReference>
<dbReference type="AlphaFoldDB" id="A0A944DMP7"/>
<dbReference type="RefSeq" id="WP_214912880.1">
    <property type="nucleotide sequence ID" value="NZ_JAGGNX010000004.1"/>
</dbReference>
<evidence type="ECO:0000313" key="1">
    <source>
        <dbReference type="EMBL" id="MBT2331649.1"/>
    </source>
</evidence>
<reference evidence="1" key="1">
    <citation type="submission" date="2021-03" db="EMBL/GenBank/DDBJ databases">
        <title>Genomic analysis provides insights into the functional capacity of soil bacteria communities inhabiting an altitudinal gradient in the Atacama Desert.</title>
        <authorList>
            <person name="Gonzalez M."/>
            <person name="Maldonado J."/>
            <person name="Maza F."/>
            <person name="Hodar C."/>
            <person name="Cortes M."/>
            <person name="Palma R."/>
            <person name="Andreani C."/>
            <person name="Gaete A."/>
            <person name="Vasquez-Dean J."/>
            <person name="Acuna V."/>
            <person name="Aguado M."/>
            <person name="Mandakovic D."/>
            <person name="Latorre M."/>
            <person name="Orellana A."/>
            <person name="Gutierrez R."/>
            <person name="Montecino M."/>
            <person name="Allende M."/>
            <person name="Maass A."/>
            <person name="Cambiazo V."/>
        </authorList>
    </citation>
    <scope>NUCLEOTIDE SEQUENCE</scope>
    <source>
        <strain evidence="1">ISL-25</strain>
    </source>
</reference>
<evidence type="ECO:0008006" key="3">
    <source>
        <dbReference type="Google" id="ProtNLM"/>
    </source>
</evidence>